<protein>
    <submittedName>
        <fullName evidence="1">Uncharacterized protein</fullName>
    </submittedName>
</protein>
<proteinExistence type="predicted"/>
<dbReference type="AlphaFoldDB" id="A0A7Y2H129"/>
<reference evidence="1 2" key="1">
    <citation type="submission" date="2020-03" db="EMBL/GenBank/DDBJ databases">
        <title>Metabolic flexibility allows generalist bacteria to become dominant in a frequently disturbed ecosystem.</title>
        <authorList>
            <person name="Chen Y.-J."/>
            <person name="Leung P.M."/>
            <person name="Bay S.K."/>
            <person name="Hugenholtz P."/>
            <person name="Kessler A.J."/>
            <person name="Shelley G."/>
            <person name="Waite D.W."/>
            <person name="Cook P.L."/>
            <person name="Greening C."/>
        </authorList>
    </citation>
    <scope>NUCLEOTIDE SEQUENCE [LARGE SCALE GENOMIC DNA]</scope>
    <source>
        <strain evidence="1">SS_bin_28</strain>
    </source>
</reference>
<evidence type="ECO:0000313" key="2">
    <source>
        <dbReference type="Proteomes" id="UP000547674"/>
    </source>
</evidence>
<organism evidence="1 2">
    <name type="scientific">Eiseniibacteriota bacterium</name>
    <dbReference type="NCBI Taxonomy" id="2212470"/>
    <lineage>
        <taxon>Bacteria</taxon>
        <taxon>Candidatus Eiseniibacteriota</taxon>
    </lineage>
</organism>
<evidence type="ECO:0000313" key="1">
    <source>
        <dbReference type="EMBL" id="NNF05540.1"/>
    </source>
</evidence>
<name>A0A7Y2H129_UNCEI</name>
<comment type="caution">
    <text evidence="1">The sequence shown here is derived from an EMBL/GenBank/DDBJ whole genome shotgun (WGS) entry which is preliminary data.</text>
</comment>
<accession>A0A7Y2H129</accession>
<gene>
    <name evidence="1" type="ORF">HKN21_02150</name>
</gene>
<feature type="non-terminal residue" evidence="1">
    <location>
        <position position="358"/>
    </location>
</feature>
<sequence>MKNSLWSLPRGLVLGLALVGAFSISAQGNEAWGIDLRGQASLEGRWFSQDPLSPDQHSENLSFSIAPEFYQDWMGGDFSLTLSPFLRLDAGDDERTHADLREAFFLYYGYAFEIRAGLRQVFWGVAESQHLVDIINQTDQVENPDGEDKLGQPMVELTIPSSYGTLELSLLPGFRERTFAGVEGRFGGVEVEDGTYESDAEEWRLDWAARWSHFLGPMDFGVTHFQGTSREPLLSGSGGPGDFKLTPYYPVIDQTGVDVQATLGGWLLKFEGIRRAGFGQPGAEQTYTAVVGGFEYTLIGLGGTVYDLGLISEVHYDDRGDNATTPFEEDLFLGARLVLNDVQSTECLAGVIIDADSR</sequence>
<dbReference type="Proteomes" id="UP000547674">
    <property type="component" value="Unassembled WGS sequence"/>
</dbReference>
<dbReference type="EMBL" id="JABDJR010000072">
    <property type="protein sequence ID" value="NNF05540.1"/>
    <property type="molecule type" value="Genomic_DNA"/>
</dbReference>